<name>A0A183IW98_9BILA</name>
<accession>A0A183IW98</accession>
<dbReference type="Proteomes" id="UP000270296">
    <property type="component" value="Unassembled WGS sequence"/>
</dbReference>
<gene>
    <name evidence="1" type="ORF">SBAD_LOCUS7895</name>
</gene>
<protein>
    <submittedName>
        <fullName evidence="3">SKICH domain-containing protein</fullName>
    </submittedName>
</protein>
<dbReference type="WBParaSite" id="SBAD_0000818801-mRNA-1">
    <property type="protein sequence ID" value="SBAD_0000818801-mRNA-1"/>
    <property type="gene ID" value="SBAD_0000818801"/>
</dbReference>
<reference evidence="3" key="1">
    <citation type="submission" date="2016-06" db="UniProtKB">
        <authorList>
            <consortium name="WormBaseParasite"/>
        </authorList>
    </citation>
    <scope>IDENTIFICATION</scope>
</reference>
<dbReference type="EMBL" id="UZAM01011050">
    <property type="protein sequence ID" value="VDP14650.1"/>
    <property type="molecule type" value="Genomic_DNA"/>
</dbReference>
<organism evidence="3">
    <name type="scientific">Soboliphyme baturini</name>
    <dbReference type="NCBI Taxonomy" id="241478"/>
    <lineage>
        <taxon>Eukaryota</taxon>
        <taxon>Metazoa</taxon>
        <taxon>Ecdysozoa</taxon>
        <taxon>Nematoda</taxon>
        <taxon>Enoplea</taxon>
        <taxon>Dorylaimia</taxon>
        <taxon>Dioctophymatida</taxon>
        <taxon>Dioctophymatoidea</taxon>
        <taxon>Soboliphymatidae</taxon>
        <taxon>Soboliphyme</taxon>
    </lineage>
</organism>
<dbReference type="AlphaFoldDB" id="A0A183IW98"/>
<evidence type="ECO:0000313" key="2">
    <source>
        <dbReference type="Proteomes" id="UP000270296"/>
    </source>
</evidence>
<evidence type="ECO:0000313" key="3">
    <source>
        <dbReference type="WBParaSite" id="SBAD_0000818801-mRNA-1"/>
    </source>
</evidence>
<proteinExistence type="predicted"/>
<reference evidence="1 2" key="2">
    <citation type="submission" date="2018-11" db="EMBL/GenBank/DDBJ databases">
        <authorList>
            <consortium name="Pathogen Informatics"/>
        </authorList>
    </citation>
    <scope>NUCLEOTIDE SEQUENCE [LARGE SCALE GENOMIC DNA]</scope>
</reference>
<keyword evidence="2" id="KW-1185">Reference proteome</keyword>
<evidence type="ECO:0000313" key="1">
    <source>
        <dbReference type="EMBL" id="VDP14650.1"/>
    </source>
</evidence>
<sequence>MEEPRNEPVLQYKNGSEERHLLDLALAKYWDNVTDISAVLDPGFTDSTSSAKELHMQYVVRISASPVLGLNSLTWKEIFSRSTTSMSSPGTHMRQSVFSFDSEGQSSIYGVFGKNTI</sequence>